<dbReference type="Proteomes" id="UP000027341">
    <property type="component" value="Unassembled WGS sequence"/>
</dbReference>
<dbReference type="InterPro" id="IPR016040">
    <property type="entry name" value="NAD(P)-bd_dom"/>
</dbReference>
<evidence type="ECO:0000259" key="1">
    <source>
        <dbReference type="Pfam" id="PF13460"/>
    </source>
</evidence>
<dbReference type="GO" id="GO:0044877">
    <property type="term" value="F:protein-containing complex binding"/>
    <property type="evidence" value="ECO:0007669"/>
    <property type="project" value="TreeGrafter"/>
</dbReference>
<dbReference type="Pfam" id="PF13460">
    <property type="entry name" value="NAD_binding_10"/>
    <property type="match status" value="1"/>
</dbReference>
<dbReference type="AlphaFoldDB" id="A0A066ZU74"/>
<dbReference type="EMBL" id="JMIU01000001">
    <property type="protein sequence ID" value="KDN95819.1"/>
    <property type="molecule type" value="Genomic_DNA"/>
</dbReference>
<dbReference type="InterPro" id="IPR051207">
    <property type="entry name" value="ComplexI_NDUFA9_subunit"/>
</dbReference>
<evidence type="ECO:0000313" key="2">
    <source>
        <dbReference type="EMBL" id="KDN95819.1"/>
    </source>
</evidence>
<keyword evidence="3" id="KW-1185">Reference proteome</keyword>
<name>A0A066ZU74_HYDMR</name>
<dbReference type="PANTHER" id="PTHR12126:SF11">
    <property type="entry name" value="NADH DEHYDROGENASE [UBIQUINONE] 1 ALPHA SUBCOMPLEX SUBUNIT 9, MITOCHONDRIAL"/>
    <property type="match status" value="1"/>
</dbReference>
<accession>A0A066ZU74</accession>
<dbReference type="RefSeq" id="WP_029910702.1">
    <property type="nucleotide sequence ID" value="NZ_AP020335.1"/>
</dbReference>
<evidence type="ECO:0000313" key="3">
    <source>
        <dbReference type="Proteomes" id="UP000027341"/>
    </source>
</evidence>
<dbReference type="PANTHER" id="PTHR12126">
    <property type="entry name" value="NADH-UBIQUINONE OXIDOREDUCTASE 39 KDA SUBUNIT-RELATED"/>
    <property type="match status" value="1"/>
</dbReference>
<organism evidence="2 3">
    <name type="scientific">Hydrogenovibrio marinus</name>
    <dbReference type="NCBI Taxonomy" id="28885"/>
    <lineage>
        <taxon>Bacteria</taxon>
        <taxon>Pseudomonadati</taxon>
        <taxon>Pseudomonadota</taxon>
        <taxon>Gammaproteobacteria</taxon>
        <taxon>Thiotrichales</taxon>
        <taxon>Piscirickettsiaceae</taxon>
        <taxon>Hydrogenovibrio</taxon>
    </lineage>
</organism>
<dbReference type="Gene3D" id="3.40.50.720">
    <property type="entry name" value="NAD(P)-binding Rossmann-like Domain"/>
    <property type="match status" value="1"/>
</dbReference>
<comment type="caution">
    <text evidence="2">The sequence shown here is derived from an EMBL/GenBank/DDBJ whole genome shotgun (WGS) entry which is preliminary data.</text>
</comment>
<protein>
    <submittedName>
        <fullName evidence="2">NAD-dependent dehydratase</fullName>
    </submittedName>
</protein>
<dbReference type="InterPro" id="IPR036291">
    <property type="entry name" value="NAD(P)-bd_dom_sf"/>
</dbReference>
<dbReference type="STRING" id="28885.EI16_05860"/>
<reference evidence="2 3" key="1">
    <citation type="submission" date="2014-04" db="EMBL/GenBank/DDBJ databases">
        <title>Draft genome sequence of Hydrogenovibrio marinus MH-110, a model organism for aerobic H2 metabolism.</title>
        <authorList>
            <person name="Cha H.J."/>
            <person name="Jo B.H."/>
            <person name="Hwang B.H."/>
        </authorList>
    </citation>
    <scope>NUCLEOTIDE SEQUENCE [LARGE SCALE GENOMIC DNA]</scope>
    <source>
        <strain evidence="2 3">MH-110</strain>
    </source>
</reference>
<proteinExistence type="predicted"/>
<gene>
    <name evidence="2" type="ORF">EI16_05860</name>
</gene>
<feature type="domain" description="NAD(P)-binding" evidence="1">
    <location>
        <begin position="10"/>
        <end position="130"/>
    </location>
</feature>
<sequence length="323" mass="35493">MFGKRVVVLGGAGFVGRSVVNELSKQGYEVRVGVRRPERFRDYALFPNTKLFAIKDYQDEALLKGIFENCDTVVNLLADLTAGVEALPSKDLVVANQKVKKAIELSQAKRVVSLSQIGADATRAENTRLQQLGESDAIMLAIANTQNTILRSSLLLGEGDMVTTLFRKQLTLTNILPVINASSMVQPLAVDEFAKALVASLNDSATYGQKVEIAGEERLSVRQLAELVAELMGKESALVFPMCKLNAKFMLKLGMLAPVKSVSSVSLEMLAIDLVTDNDFSSRFGFVPRSLEQVLSAYLLPTKVRDRYHFFRKEAGRNTDDLV</sequence>
<dbReference type="SUPFAM" id="SSF51735">
    <property type="entry name" value="NAD(P)-binding Rossmann-fold domains"/>
    <property type="match status" value="1"/>
</dbReference>